<sequence>MAEVLSTLDAPLLAEHNCWFGGGTAIVLSSGEFRESVDIDFLVSDARSYRELRQMVRGHGLESLATRELEVGRTPAVDGYGIRTTVLVAGVAIKFEIIHEGRIDLDRPSPGNEICGIRTLTRTDQVASKLLANDDRWADTSAFSRDLIDLAMMKPDAVALKAGARKAVDAYGKTIGEPQQGHRLPSRQSTPSRRIHPSTQDRGAPSSCLAEHPRPVRPIREDRRAGSGLGLALGAALAFPLT</sequence>
<dbReference type="Proteomes" id="UP001501581">
    <property type="component" value="Unassembled WGS sequence"/>
</dbReference>
<dbReference type="RefSeq" id="WP_343995381.1">
    <property type="nucleotide sequence ID" value="NZ_BAAALG010000011.1"/>
</dbReference>
<evidence type="ECO:0000313" key="3">
    <source>
        <dbReference type="Proteomes" id="UP001501581"/>
    </source>
</evidence>
<evidence type="ECO:0008006" key="4">
    <source>
        <dbReference type="Google" id="ProtNLM"/>
    </source>
</evidence>
<gene>
    <name evidence="2" type="ORF">GCM10009668_27570</name>
</gene>
<comment type="caution">
    <text evidence="2">The sequence shown here is derived from an EMBL/GenBank/DDBJ whole genome shotgun (WGS) entry which is preliminary data.</text>
</comment>
<feature type="compositionally biased region" description="Basic and acidic residues" evidence="1">
    <location>
        <begin position="211"/>
        <end position="223"/>
    </location>
</feature>
<protein>
    <recommendedName>
        <fullName evidence="4">Nucleotidyl transferase AbiEii toxin, Type IV TA system</fullName>
    </recommendedName>
</protein>
<accession>A0ABN1TXW0</accession>
<proteinExistence type="predicted"/>
<evidence type="ECO:0000256" key="1">
    <source>
        <dbReference type="SAM" id="MobiDB-lite"/>
    </source>
</evidence>
<dbReference type="EMBL" id="BAAALG010000011">
    <property type="protein sequence ID" value="GAA1106392.1"/>
    <property type="molecule type" value="Genomic_DNA"/>
</dbReference>
<reference evidence="2 3" key="1">
    <citation type="journal article" date="2019" name="Int. J. Syst. Evol. Microbiol.">
        <title>The Global Catalogue of Microorganisms (GCM) 10K type strain sequencing project: providing services to taxonomists for standard genome sequencing and annotation.</title>
        <authorList>
            <consortium name="The Broad Institute Genomics Platform"/>
            <consortium name="The Broad Institute Genome Sequencing Center for Infectious Disease"/>
            <person name="Wu L."/>
            <person name="Ma J."/>
        </authorList>
    </citation>
    <scope>NUCLEOTIDE SEQUENCE [LARGE SCALE GENOMIC DNA]</scope>
    <source>
        <strain evidence="2 3">JCM 13008</strain>
    </source>
</reference>
<feature type="region of interest" description="Disordered" evidence="1">
    <location>
        <begin position="173"/>
        <end position="223"/>
    </location>
</feature>
<name>A0ABN1TXW0_9ACTN</name>
<organism evidence="2 3">
    <name type="scientific">Nocardioides dubius</name>
    <dbReference type="NCBI Taxonomy" id="317019"/>
    <lineage>
        <taxon>Bacteria</taxon>
        <taxon>Bacillati</taxon>
        <taxon>Actinomycetota</taxon>
        <taxon>Actinomycetes</taxon>
        <taxon>Propionibacteriales</taxon>
        <taxon>Nocardioidaceae</taxon>
        <taxon>Nocardioides</taxon>
    </lineage>
</organism>
<dbReference type="InterPro" id="IPR014942">
    <property type="entry name" value="AbiEii"/>
</dbReference>
<feature type="compositionally biased region" description="Polar residues" evidence="1">
    <location>
        <begin position="186"/>
        <end position="201"/>
    </location>
</feature>
<evidence type="ECO:0000313" key="2">
    <source>
        <dbReference type="EMBL" id="GAA1106392.1"/>
    </source>
</evidence>
<keyword evidence="3" id="KW-1185">Reference proteome</keyword>
<dbReference type="Pfam" id="PF08843">
    <property type="entry name" value="AbiEii"/>
    <property type="match status" value="1"/>
</dbReference>